<sequence length="620" mass="68421">MCHIYNFPVCGHIDIDTSSCTNSDRLRFPCKPLSTNVKLVGECSRCRESFLRTVAKRSSVVTREATCAALSSLETPPTLFAWPEKSARRQTKQPRSGPLRNGHLEGIPESPTIVKEERCRNVGSEKPLPRLPTPTDTVRNFSPAAFAYRASAQAHPATHPRPGVVSTAHQTTTIPASLTTTIPQNNRKFSPAPSQSQNTVSLLPRKVIATQQQSPKAHPANHCPPPAPAARLQPGLDRKGHRLKGRDFSARLRDVYKATEEFHPPAGVPPSVSSKTQRPYPSWTTLPSQIEERTREAGQVWRKTQTEWDQREPRHTPSKELFLTTPAEEEISIHLDQGEFPSCLQPANHSQAHDLSRLSANFNLYTETGGESSIERETRDPVTTASRTYTTYSGVPAVQKSASEIPLRSYAAHAARKAEAVEFETRRATATPTPTTYFAYNPISTMKDISQFSARMPIEFETVASSRDRALASEKSLSELSANFNMTSGQERKSIELVNANSHSGPSSTYAPTTTLNQVKSLSELSAVFDKKAQIELESHSRLTTPIPTQHNRLPAQASTVGEYECYNPQTVTLTAKPSSELPETPIKASKLSYKLPNLKRHSAMKLDGNGLEGVFQTWA</sequence>
<feature type="region of interest" description="Disordered" evidence="1">
    <location>
        <begin position="211"/>
        <end position="241"/>
    </location>
</feature>
<dbReference type="Proteomes" id="UP000178912">
    <property type="component" value="Unassembled WGS sequence"/>
</dbReference>
<dbReference type="EMBL" id="FJUX01000141">
    <property type="protein sequence ID" value="CZT11458.1"/>
    <property type="molecule type" value="Genomic_DNA"/>
</dbReference>
<proteinExistence type="predicted"/>
<gene>
    <name evidence="2" type="ORF">RAG0_15598</name>
</gene>
<accession>A0A1E1LLS6</accession>
<dbReference type="AlphaFoldDB" id="A0A1E1LLS6"/>
<protein>
    <submittedName>
        <fullName evidence="2">Uncharacterized protein</fullName>
    </submittedName>
</protein>
<evidence type="ECO:0000313" key="3">
    <source>
        <dbReference type="Proteomes" id="UP000178912"/>
    </source>
</evidence>
<keyword evidence="3" id="KW-1185">Reference proteome</keyword>
<feature type="compositionally biased region" description="Polar residues" evidence="1">
    <location>
        <begin position="271"/>
        <end position="283"/>
    </location>
</feature>
<dbReference type="OrthoDB" id="3556601at2759"/>
<evidence type="ECO:0000256" key="1">
    <source>
        <dbReference type="SAM" id="MobiDB-lite"/>
    </source>
</evidence>
<name>A0A1E1LLS6_9HELO</name>
<reference evidence="3" key="1">
    <citation type="submission" date="2016-03" db="EMBL/GenBank/DDBJ databases">
        <authorList>
            <person name="Guldener U."/>
        </authorList>
    </citation>
    <scope>NUCLEOTIDE SEQUENCE [LARGE SCALE GENOMIC DNA]</scope>
    <source>
        <strain evidence="3">04CH-RAC-A.6.1</strain>
    </source>
</reference>
<feature type="region of interest" description="Disordered" evidence="1">
    <location>
        <begin position="84"/>
        <end position="107"/>
    </location>
</feature>
<evidence type="ECO:0000313" key="2">
    <source>
        <dbReference type="EMBL" id="CZT11458.1"/>
    </source>
</evidence>
<feature type="region of interest" description="Disordered" evidence="1">
    <location>
        <begin position="261"/>
        <end position="283"/>
    </location>
</feature>
<organism evidence="2 3">
    <name type="scientific">Rhynchosporium agropyri</name>
    <dbReference type="NCBI Taxonomy" id="914238"/>
    <lineage>
        <taxon>Eukaryota</taxon>
        <taxon>Fungi</taxon>
        <taxon>Dikarya</taxon>
        <taxon>Ascomycota</taxon>
        <taxon>Pezizomycotina</taxon>
        <taxon>Leotiomycetes</taxon>
        <taxon>Helotiales</taxon>
        <taxon>Ploettnerulaceae</taxon>
        <taxon>Rhynchosporium</taxon>
    </lineage>
</organism>